<evidence type="ECO:0000259" key="7">
    <source>
        <dbReference type="Pfam" id="PF02771"/>
    </source>
</evidence>
<comment type="caution">
    <text evidence="8">The sequence shown here is derived from an EMBL/GenBank/DDBJ whole genome shotgun (WGS) entry which is preliminary data.</text>
</comment>
<dbReference type="SUPFAM" id="SSF56645">
    <property type="entry name" value="Acyl-CoA dehydrogenase NM domain-like"/>
    <property type="match status" value="1"/>
</dbReference>
<comment type="similarity">
    <text evidence="2">Belongs to the acyl-CoA dehydrogenase family.</text>
</comment>
<keyword evidence="9" id="KW-1185">Reference proteome</keyword>
<evidence type="ECO:0000256" key="2">
    <source>
        <dbReference type="ARBA" id="ARBA00009347"/>
    </source>
</evidence>
<dbReference type="PANTHER" id="PTHR43884">
    <property type="entry name" value="ACYL-COA DEHYDROGENASE"/>
    <property type="match status" value="1"/>
</dbReference>
<protein>
    <submittedName>
        <fullName evidence="8">Acyl-CoA dehydrogenase</fullName>
    </submittedName>
</protein>
<comment type="cofactor">
    <cofactor evidence="1">
        <name>FAD</name>
        <dbReference type="ChEBI" id="CHEBI:57692"/>
    </cofactor>
</comment>
<evidence type="ECO:0000256" key="4">
    <source>
        <dbReference type="ARBA" id="ARBA00022827"/>
    </source>
</evidence>
<dbReference type="InterPro" id="IPR009075">
    <property type="entry name" value="AcylCo_DH/oxidase_C"/>
</dbReference>
<accession>A0A418WG21</accession>
<evidence type="ECO:0000256" key="1">
    <source>
        <dbReference type="ARBA" id="ARBA00001974"/>
    </source>
</evidence>
<dbReference type="SUPFAM" id="SSF47203">
    <property type="entry name" value="Acyl-CoA dehydrogenase C-terminal domain-like"/>
    <property type="match status" value="1"/>
</dbReference>
<dbReference type="InterPro" id="IPR013786">
    <property type="entry name" value="AcylCoA_DH/ox_N"/>
</dbReference>
<evidence type="ECO:0000256" key="5">
    <source>
        <dbReference type="ARBA" id="ARBA00023002"/>
    </source>
</evidence>
<dbReference type="OrthoDB" id="7328575at2"/>
<dbReference type="InterPro" id="IPR009100">
    <property type="entry name" value="AcylCoA_DH/oxidase_NM_dom_sf"/>
</dbReference>
<evidence type="ECO:0000313" key="9">
    <source>
        <dbReference type="Proteomes" id="UP000284605"/>
    </source>
</evidence>
<dbReference type="Pfam" id="PF00441">
    <property type="entry name" value="Acyl-CoA_dh_1"/>
    <property type="match status" value="1"/>
</dbReference>
<dbReference type="GO" id="GO:0003995">
    <property type="term" value="F:acyl-CoA dehydrogenase activity"/>
    <property type="evidence" value="ECO:0007669"/>
    <property type="project" value="TreeGrafter"/>
</dbReference>
<keyword evidence="5" id="KW-0560">Oxidoreductase</keyword>
<feature type="domain" description="Acyl-CoA dehydrogenase/oxidase C-terminal" evidence="6">
    <location>
        <begin position="220"/>
        <end position="358"/>
    </location>
</feature>
<evidence type="ECO:0000259" key="6">
    <source>
        <dbReference type="Pfam" id="PF00441"/>
    </source>
</evidence>
<gene>
    <name evidence="8" type="ORF">D3874_20005</name>
</gene>
<dbReference type="InterPro" id="IPR046373">
    <property type="entry name" value="Acyl-CoA_Oxase/DH_mid-dom_sf"/>
</dbReference>
<keyword evidence="4" id="KW-0274">FAD</keyword>
<evidence type="ECO:0000313" key="8">
    <source>
        <dbReference type="EMBL" id="RJF88974.1"/>
    </source>
</evidence>
<dbReference type="InterPro" id="IPR036250">
    <property type="entry name" value="AcylCo_DH-like_C"/>
</dbReference>
<organism evidence="8 9">
    <name type="scientific">Oleomonas cavernae</name>
    <dbReference type="NCBI Taxonomy" id="2320859"/>
    <lineage>
        <taxon>Bacteria</taxon>
        <taxon>Pseudomonadati</taxon>
        <taxon>Pseudomonadota</taxon>
        <taxon>Alphaproteobacteria</taxon>
        <taxon>Acetobacterales</taxon>
        <taxon>Acetobacteraceae</taxon>
        <taxon>Oleomonas</taxon>
    </lineage>
</organism>
<dbReference type="Proteomes" id="UP000284605">
    <property type="component" value="Unassembled WGS sequence"/>
</dbReference>
<keyword evidence="3" id="KW-0285">Flavoprotein</keyword>
<dbReference type="PANTHER" id="PTHR43884:SF20">
    <property type="entry name" value="ACYL-COA DEHYDROGENASE FADE28"/>
    <property type="match status" value="1"/>
</dbReference>
<sequence length="376" mass="40168">MDFDFSDDQNTLRESARRFLTDRCPRDAVRRILEGVAPFDRELWRGVADMGWTGITIPEEHGGLGLGHLDLCVIAEEMGRVLAPVPFASTVYLFAEALMLAGSAAQRAKFLPRIAAGDLIGCLGLAEGAQAPSPRNIEARVEGGALTGTKTAVTDGDIADAAIVVARSGAERGPRGLGLYLVDLTGPGVTRTTIKTIDPTRSHAQISFDGAPAELLGAAGDGWALVEKLFDRAAVLFAFEQVGGAQVCLEMAKDYALSRYAFGRQIGSFQAIKHKLADMYVAVELARSNAYYGAWALSTDAAELPVAAAGARIAATDAQWLASKENIQVHGGMGYTWETDCHLHYRRAKHLGLALGSNRRWKDALISRLEAANAAA</sequence>
<dbReference type="AlphaFoldDB" id="A0A418WG21"/>
<dbReference type="Gene3D" id="1.20.140.10">
    <property type="entry name" value="Butyryl-CoA Dehydrogenase, subunit A, domain 3"/>
    <property type="match status" value="1"/>
</dbReference>
<dbReference type="Gene3D" id="1.10.540.10">
    <property type="entry name" value="Acyl-CoA dehydrogenase/oxidase, N-terminal domain"/>
    <property type="match status" value="1"/>
</dbReference>
<dbReference type="GO" id="GO:0050660">
    <property type="term" value="F:flavin adenine dinucleotide binding"/>
    <property type="evidence" value="ECO:0007669"/>
    <property type="project" value="InterPro"/>
</dbReference>
<dbReference type="CDD" id="cd00567">
    <property type="entry name" value="ACAD"/>
    <property type="match status" value="1"/>
</dbReference>
<feature type="domain" description="Acyl-CoA dehydrogenase/oxidase N-terminal" evidence="7">
    <location>
        <begin position="6"/>
        <end position="118"/>
    </location>
</feature>
<dbReference type="Pfam" id="PF02771">
    <property type="entry name" value="Acyl-CoA_dh_N"/>
    <property type="match status" value="1"/>
</dbReference>
<dbReference type="EMBL" id="QYUK01000011">
    <property type="protein sequence ID" value="RJF88974.1"/>
    <property type="molecule type" value="Genomic_DNA"/>
</dbReference>
<evidence type="ECO:0000256" key="3">
    <source>
        <dbReference type="ARBA" id="ARBA00022630"/>
    </source>
</evidence>
<dbReference type="Gene3D" id="2.40.110.10">
    <property type="entry name" value="Butyryl-CoA Dehydrogenase, subunit A, domain 2"/>
    <property type="match status" value="1"/>
</dbReference>
<reference evidence="8 9" key="1">
    <citation type="submission" date="2018-09" db="EMBL/GenBank/DDBJ databases">
        <authorList>
            <person name="Zhu H."/>
        </authorList>
    </citation>
    <scope>NUCLEOTIDE SEQUENCE [LARGE SCALE GENOMIC DNA]</scope>
    <source>
        <strain evidence="8 9">K1W22B-8</strain>
    </source>
</reference>
<dbReference type="InterPro" id="IPR037069">
    <property type="entry name" value="AcylCoA_DH/ox_N_sf"/>
</dbReference>
<name>A0A418WG21_9PROT</name>
<proteinExistence type="inferred from homology"/>
<dbReference type="RefSeq" id="WP_119780040.1">
    <property type="nucleotide sequence ID" value="NZ_QYUK01000011.1"/>
</dbReference>